<gene>
    <name evidence="1" type="ORF">FLAT13_03620</name>
</gene>
<comment type="caution">
    <text evidence="1">The sequence shown here is derived from an EMBL/GenBank/DDBJ whole genome shotgun (WGS) entry which is preliminary data.</text>
</comment>
<organism evidence="1 2">
    <name type="scientific">Flavobacterium salmonis</name>
    <dbReference type="NCBI Taxonomy" id="2654844"/>
    <lineage>
        <taxon>Bacteria</taxon>
        <taxon>Pseudomonadati</taxon>
        <taxon>Bacteroidota</taxon>
        <taxon>Flavobacteriia</taxon>
        <taxon>Flavobacteriales</taxon>
        <taxon>Flavobacteriaceae</taxon>
        <taxon>Flavobacterium</taxon>
    </lineage>
</organism>
<protein>
    <submittedName>
        <fullName evidence="1">Uncharacterized protein</fullName>
    </submittedName>
</protein>
<dbReference type="AlphaFoldDB" id="A0A6V6Z5A4"/>
<sequence>MNGICASVDKKPNLNDKDMRFGAAKRYCK</sequence>
<keyword evidence="2" id="KW-1185">Reference proteome</keyword>
<proteinExistence type="predicted"/>
<dbReference type="EMBL" id="CAIJDP010000079">
    <property type="protein sequence ID" value="CAD0006978.1"/>
    <property type="molecule type" value="Genomic_DNA"/>
</dbReference>
<dbReference type="Proteomes" id="UP000530060">
    <property type="component" value="Unassembled WGS sequence"/>
</dbReference>
<evidence type="ECO:0000313" key="2">
    <source>
        <dbReference type="Proteomes" id="UP000530060"/>
    </source>
</evidence>
<reference evidence="1 2" key="1">
    <citation type="submission" date="2020-06" db="EMBL/GenBank/DDBJ databases">
        <authorList>
            <person name="Criscuolo A."/>
        </authorList>
    </citation>
    <scope>NUCLEOTIDE SEQUENCE [LARGE SCALE GENOMIC DNA]</scope>
    <source>
        <strain evidence="2">CIP 111411</strain>
    </source>
</reference>
<evidence type="ECO:0000313" key="1">
    <source>
        <dbReference type="EMBL" id="CAD0006978.1"/>
    </source>
</evidence>
<name>A0A6V6Z5A4_9FLAO</name>
<accession>A0A6V6Z5A4</accession>